<sequence length="330" mass="38211">MYPHVNVKITFLRTDVVALLALQKSVLVVQLLMQQMAPFQIRLVTANSAVIQGPSEKFANVTLRIKRIPFYLGRLIVAHLRRVGRTGRIPFLQNRLHLVDYQCRLRTVGPRIDVLGIALDFPLGFVTRVHLLLFNVTRKHSLRFRNWFGLSNRFRLLLFNFDIALRNLLLNLNRRSLGRSRLVGRRQALLSRRDWKRSNVGADLINVQHLHEIDALQRDPHPPHVLPYVLLRLQASLLELVREIDGLSALAADGRVRRNAKIQLRDAVFQLGRYGSRFGIQWNGVEVRDLGSVVYFAQACSAHVEDFRREIRVHYFRFKASKSFLLSAFF</sequence>
<dbReference type="EMBL" id="GEZM01002651">
    <property type="protein sequence ID" value="JAV97183.1"/>
    <property type="molecule type" value="Transcribed_RNA"/>
</dbReference>
<protein>
    <submittedName>
        <fullName evidence="1">Uncharacterized protein</fullName>
    </submittedName>
</protein>
<dbReference type="AlphaFoldDB" id="A0A1Y1NGV8"/>
<name>A0A1Y1NGV8_PHOPY</name>
<organism evidence="1">
    <name type="scientific">Photinus pyralis</name>
    <name type="common">Common eastern firefly</name>
    <name type="synonym">Lampyris pyralis</name>
    <dbReference type="NCBI Taxonomy" id="7054"/>
    <lineage>
        <taxon>Eukaryota</taxon>
        <taxon>Metazoa</taxon>
        <taxon>Ecdysozoa</taxon>
        <taxon>Arthropoda</taxon>
        <taxon>Hexapoda</taxon>
        <taxon>Insecta</taxon>
        <taxon>Pterygota</taxon>
        <taxon>Neoptera</taxon>
        <taxon>Endopterygota</taxon>
        <taxon>Coleoptera</taxon>
        <taxon>Polyphaga</taxon>
        <taxon>Elateriformia</taxon>
        <taxon>Elateroidea</taxon>
        <taxon>Lampyridae</taxon>
        <taxon>Lampyrinae</taxon>
        <taxon>Photinus</taxon>
    </lineage>
</organism>
<proteinExistence type="predicted"/>
<evidence type="ECO:0000313" key="1">
    <source>
        <dbReference type="EMBL" id="JAV97183.1"/>
    </source>
</evidence>
<accession>A0A1Y1NGV8</accession>
<reference evidence="1" key="1">
    <citation type="journal article" date="2016" name="Sci. Rep.">
        <title>Molecular characterization of firefly nuptial gifts: a multi-omics approach sheds light on postcopulatory sexual selection.</title>
        <authorList>
            <person name="Al-Wathiqui N."/>
            <person name="Fallon T.R."/>
            <person name="South A."/>
            <person name="Weng J.K."/>
            <person name="Lewis S.M."/>
        </authorList>
    </citation>
    <scope>NUCLEOTIDE SEQUENCE</scope>
</reference>